<dbReference type="Gene3D" id="2.160.10.10">
    <property type="entry name" value="Hexapeptide repeat proteins"/>
    <property type="match status" value="1"/>
</dbReference>
<evidence type="ECO:0000313" key="3">
    <source>
        <dbReference type="Proteomes" id="UP001056756"/>
    </source>
</evidence>
<protein>
    <submittedName>
        <fullName evidence="2">Acetyltransferase</fullName>
    </submittedName>
</protein>
<feature type="binding site" evidence="1">
    <location>
        <position position="71"/>
    </location>
    <ligand>
        <name>substrate</name>
    </ligand>
</feature>
<dbReference type="Gene3D" id="3.40.50.20">
    <property type="match status" value="1"/>
</dbReference>
<dbReference type="CDD" id="cd03360">
    <property type="entry name" value="LbH_AT_putative"/>
    <property type="match status" value="1"/>
</dbReference>
<dbReference type="Proteomes" id="UP001056756">
    <property type="component" value="Chromosome"/>
</dbReference>
<dbReference type="AlphaFoldDB" id="A0A9J6ZDU9"/>
<reference evidence="2" key="1">
    <citation type="submission" date="2022-05" db="EMBL/GenBank/DDBJ databases">
        <title>Novel bacterial taxa in a minimal lignocellulolytic consortium and its capacity to transform plastics disclosed by genome-resolved metagenomics.</title>
        <authorList>
            <person name="Rodriguez C.A.D."/>
            <person name="Diaz-Garcia L."/>
            <person name="Herrera K."/>
            <person name="Tarazona N.A."/>
            <person name="Sproer C."/>
            <person name="Overmann J."/>
            <person name="Jimenez D.J."/>
        </authorList>
    </citation>
    <scope>NUCLEOTIDE SEQUENCE</scope>
    <source>
        <strain evidence="2">MAG5</strain>
    </source>
</reference>
<dbReference type="InterPro" id="IPR050179">
    <property type="entry name" value="Trans_hexapeptide_repeat"/>
</dbReference>
<gene>
    <name evidence="2" type="ORF">NAG76_19630</name>
</gene>
<proteinExistence type="predicted"/>
<dbReference type="PANTHER" id="PTHR43300">
    <property type="entry name" value="ACETYLTRANSFERASE"/>
    <property type="match status" value="1"/>
</dbReference>
<accession>A0A9J6ZDU9</accession>
<dbReference type="InterPro" id="IPR020019">
    <property type="entry name" value="AcTrfase_PglD-like"/>
</dbReference>
<organism evidence="2 3">
    <name type="scientific">Candidatus Pristimantibacillus lignocellulolyticus</name>
    <dbReference type="NCBI Taxonomy" id="2994561"/>
    <lineage>
        <taxon>Bacteria</taxon>
        <taxon>Bacillati</taxon>
        <taxon>Bacillota</taxon>
        <taxon>Bacilli</taxon>
        <taxon>Bacillales</taxon>
        <taxon>Paenibacillaceae</taxon>
        <taxon>Candidatus Pristimantibacillus</taxon>
    </lineage>
</organism>
<evidence type="ECO:0000313" key="2">
    <source>
        <dbReference type="EMBL" id="URN94009.1"/>
    </source>
</evidence>
<sequence>MNKKIIIIGNTEYSRLIRYYIEVDTELEVIAYSVEKDYVETEYFDNIPLIALEELTKSYPVNEYDIILGVGYSKMNTIREKLYRKIKKYGYRVINYIHSTAVISSNSVIGEGNIIMENVVVAPYSTIGSGNIIWNSVNVSHNNVVGNFNSLSVGTSLSGFVEVGNNCFLGNNCTVKNHLKIANYSLIGASSYVSESTEEYQVIVPQKSIVLDRKISTDLI</sequence>
<evidence type="ECO:0000256" key="1">
    <source>
        <dbReference type="PIRSR" id="PIRSR620019-2"/>
    </source>
</evidence>
<dbReference type="InterPro" id="IPR011004">
    <property type="entry name" value="Trimer_LpxA-like_sf"/>
</dbReference>
<dbReference type="EMBL" id="CP097899">
    <property type="protein sequence ID" value="URN94009.1"/>
    <property type="molecule type" value="Genomic_DNA"/>
</dbReference>
<name>A0A9J6ZDU9_9BACL</name>
<dbReference type="SUPFAM" id="SSF51161">
    <property type="entry name" value="Trimeric LpxA-like enzymes"/>
    <property type="match status" value="1"/>
</dbReference>
<dbReference type="KEGG" id="plig:NAG76_19630"/>
<dbReference type="PANTHER" id="PTHR43300:SF7">
    <property type="entry name" value="UDP-N-ACETYLBACILLOSAMINE N-ACETYLTRANSFERASE"/>
    <property type="match status" value="1"/>
</dbReference>